<dbReference type="PRINTS" id="PR00344">
    <property type="entry name" value="BCTRLSENSOR"/>
</dbReference>
<dbReference type="Gene3D" id="2.10.70.100">
    <property type="match status" value="1"/>
</dbReference>
<feature type="domain" description="PAS" evidence="17">
    <location>
        <begin position="269"/>
        <end position="304"/>
    </location>
</feature>
<dbReference type="Gene3D" id="3.30.565.10">
    <property type="entry name" value="Histidine kinase-like ATPase, C-terminal domain"/>
    <property type="match status" value="1"/>
</dbReference>
<keyword evidence="9" id="KW-0677">Repeat</keyword>
<dbReference type="InterPro" id="IPR013767">
    <property type="entry name" value="PAS_fold"/>
</dbReference>
<dbReference type="Pfam" id="PF13426">
    <property type="entry name" value="PAS_9"/>
    <property type="match status" value="1"/>
</dbReference>
<feature type="modified residue" description="4-aspartylphosphate" evidence="14">
    <location>
        <position position="57"/>
    </location>
</feature>
<feature type="domain" description="Response regulatory" evidence="16">
    <location>
        <begin position="1163"/>
        <end position="1279"/>
    </location>
</feature>
<dbReference type="Pfam" id="PF00989">
    <property type="entry name" value="PAS"/>
    <property type="match status" value="1"/>
</dbReference>
<dbReference type="KEGG" id="lrs:PX52LOC_03801"/>
<keyword evidence="4" id="KW-1003">Cell membrane</keyword>
<dbReference type="SMART" id="SM00448">
    <property type="entry name" value="REC"/>
    <property type="match status" value="2"/>
</dbReference>
<keyword evidence="13" id="KW-0472">Membrane</keyword>
<evidence type="ECO:0000256" key="10">
    <source>
        <dbReference type="ARBA" id="ARBA00022741"/>
    </source>
</evidence>
<dbReference type="InterPro" id="IPR036890">
    <property type="entry name" value="HATPase_C_sf"/>
</dbReference>
<keyword evidence="6 14" id="KW-0597">Phosphoprotein</keyword>
<feature type="domain" description="PAC" evidence="18">
    <location>
        <begin position="207"/>
        <end position="261"/>
    </location>
</feature>
<dbReference type="InterPro" id="IPR013656">
    <property type="entry name" value="PAS_4"/>
</dbReference>
<dbReference type="Proteomes" id="UP000324974">
    <property type="component" value="Chromosome"/>
</dbReference>
<dbReference type="FunFam" id="2.10.70.100:FF:000001">
    <property type="entry name" value="Sensory transduction histidine kinase"/>
    <property type="match status" value="1"/>
</dbReference>
<dbReference type="InterPro" id="IPR013655">
    <property type="entry name" value="PAS_fold_3"/>
</dbReference>
<feature type="domain" description="PAC" evidence="18">
    <location>
        <begin position="729"/>
        <end position="781"/>
    </location>
</feature>
<evidence type="ECO:0000259" key="18">
    <source>
        <dbReference type="PROSITE" id="PS50113"/>
    </source>
</evidence>
<dbReference type="Pfam" id="PF08448">
    <property type="entry name" value="PAS_4"/>
    <property type="match status" value="2"/>
</dbReference>
<dbReference type="SMART" id="SM00086">
    <property type="entry name" value="PAC"/>
    <property type="match status" value="6"/>
</dbReference>
<feature type="domain" description="PAS" evidence="17">
    <location>
        <begin position="136"/>
        <end position="206"/>
    </location>
</feature>
<feature type="modified residue" description="4-aspartylphosphate" evidence="14">
    <location>
        <position position="1214"/>
    </location>
</feature>
<reference evidence="20" key="1">
    <citation type="submission" date="2019-08" db="EMBL/GenBank/DDBJ databases">
        <title>Limnoglobus roseus gen. nov., sp. nov., a novel freshwater planctomycete with a giant genome from the family Gemmataceae.</title>
        <authorList>
            <person name="Kulichevskaya I.S."/>
            <person name="Naumoff D.G."/>
            <person name="Miroshnikov K."/>
            <person name="Ivanova A."/>
            <person name="Philippov D.A."/>
            <person name="Hakobyan A."/>
            <person name="Rijpstra I.C."/>
            <person name="Sinninghe Damste J.S."/>
            <person name="Liesack W."/>
            <person name="Dedysh S.N."/>
        </authorList>
    </citation>
    <scope>NUCLEOTIDE SEQUENCE [LARGE SCALE GENOMIC DNA]</scope>
    <source>
        <strain evidence="20">PX52</strain>
    </source>
</reference>
<dbReference type="PROSITE" id="PS50110">
    <property type="entry name" value="RESPONSE_REGULATORY"/>
    <property type="match status" value="2"/>
</dbReference>
<dbReference type="InterPro" id="IPR036097">
    <property type="entry name" value="HisK_dim/P_sf"/>
</dbReference>
<evidence type="ECO:0000256" key="11">
    <source>
        <dbReference type="ARBA" id="ARBA00022777"/>
    </source>
</evidence>
<accession>A0A5C1AIM8</accession>
<protein>
    <recommendedName>
        <fullName evidence="3">histidine kinase</fullName>
        <ecNumber evidence="3">2.7.13.3</ecNumber>
    </recommendedName>
</protein>
<evidence type="ECO:0000256" key="1">
    <source>
        <dbReference type="ARBA" id="ARBA00000085"/>
    </source>
</evidence>
<dbReference type="GO" id="GO:0000155">
    <property type="term" value="F:phosphorelay sensor kinase activity"/>
    <property type="evidence" value="ECO:0007669"/>
    <property type="project" value="InterPro"/>
</dbReference>
<comment type="catalytic activity">
    <reaction evidence="1">
        <text>ATP + protein L-histidine = ADP + protein N-phospho-L-histidine.</text>
        <dbReference type="EC" id="2.7.13.3"/>
    </reaction>
</comment>
<dbReference type="SMART" id="SM00387">
    <property type="entry name" value="HATPase_c"/>
    <property type="match status" value="1"/>
</dbReference>
<feature type="domain" description="PAC" evidence="18">
    <location>
        <begin position="349"/>
        <end position="402"/>
    </location>
</feature>
<dbReference type="Pfam" id="PF02518">
    <property type="entry name" value="HATPase_c"/>
    <property type="match status" value="1"/>
</dbReference>
<keyword evidence="11 19" id="KW-0418">Kinase</keyword>
<feature type="domain" description="Response regulatory" evidence="16">
    <location>
        <begin position="6"/>
        <end position="122"/>
    </location>
</feature>
<dbReference type="SMART" id="SM00388">
    <property type="entry name" value="HisKA"/>
    <property type="match status" value="1"/>
</dbReference>
<dbReference type="Gene3D" id="3.30.450.20">
    <property type="entry name" value="PAS domain"/>
    <property type="match status" value="6"/>
</dbReference>
<dbReference type="CDD" id="cd00130">
    <property type="entry name" value="PAS"/>
    <property type="match status" value="6"/>
</dbReference>
<keyword evidence="12" id="KW-1133">Transmembrane helix</keyword>
<dbReference type="Gene3D" id="3.40.50.2300">
    <property type="match status" value="2"/>
</dbReference>
<dbReference type="EMBL" id="CP042425">
    <property type="protein sequence ID" value="QEL16828.1"/>
    <property type="molecule type" value="Genomic_DNA"/>
</dbReference>
<dbReference type="InterPro" id="IPR001610">
    <property type="entry name" value="PAC"/>
</dbReference>
<dbReference type="PANTHER" id="PTHR43304:SF1">
    <property type="entry name" value="PAC DOMAIN-CONTAINING PROTEIN"/>
    <property type="match status" value="1"/>
</dbReference>
<feature type="domain" description="PAC" evidence="18">
    <location>
        <begin position="601"/>
        <end position="653"/>
    </location>
</feature>
<evidence type="ECO:0000256" key="12">
    <source>
        <dbReference type="ARBA" id="ARBA00022989"/>
    </source>
</evidence>
<evidence type="ECO:0000259" key="15">
    <source>
        <dbReference type="PROSITE" id="PS50109"/>
    </source>
</evidence>
<dbReference type="FunFam" id="3.30.450.20:FF:000099">
    <property type="entry name" value="Sensory box sensor histidine kinase"/>
    <property type="match status" value="1"/>
</dbReference>
<keyword evidence="10" id="KW-0547">Nucleotide-binding</keyword>
<dbReference type="GO" id="GO:0006355">
    <property type="term" value="P:regulation of DNA-templated transcription"/>
    <property type="evidence" value="ECO:0007669"/>
    <property type="project" value="InterPro"/>
</dbReference>
<dbReference type="SUPFAM" id="SSF55874">
    <property type="entry name" value="ATPase domain of HSP90 chaperone/DNA topoisomerase II/histidine kinase"/>
    <property type="match status" value="1"/>
</dbReference>
<keyword evidence="5" id="KW-0997">Cell inner membrane</keyword>
<dbReference type="CDD" id="cd00082">
    <property type="entry name" value="HisKA"/>
    <property type="match status" value="1"/>
</dbReference>
<dbReference type="InterPro" id="IPR003661">
    <property type="entry name" value="HisK_dim/P_dom"/>
</dbReference>
<dbReference type="InterPro" id="IPR005467">
    <property type="entry name" value="His_kinase_dom"/>
</dbReference>
<dbReference type="EC" id="2.7.13.3" evidence="3"/>
<keyword evidence="8" id="KW-0812">Transmembrane</keyword>
<evidence type="ECO:0000259" key="16">
    <source>
        <dbReference type="PROSITE" id="PS50110"/>
    </source>
</evidence>
<dbReference type="PROSITE" id="PS50113">
    <property type="entry name" value="PAC"/>
    <property type="match status" value="6"/>
</dbReference>
<dbReference type="RefSeq" id="WP_168219086.1">
    <property type="nucleotide sequence ID" value="NZ_CP042425.1"/>
</dbReference>
<evidence type="ECO:0000313" key="19">
    <source>
        <dbReference type="EMBL" id="QEL16828.1"/>
    </source>
</evidence>
<dbReference type="CDD" id="cd00156">
    <property type="entry name" value="REC"/>
    <property type="match status" value="1"/>
</dbReference>
<evidence type="ECO:0000256" key="5">
    <source>
        <dbReference type="ARBA" id="ARBA00022519"/>
    </source>
</evidence>
<dbReference type="SMART" id="SM00091">
    <property type="entry name" value="PAS"/>
    <property type="match status" value="6"/>
</dbReference>
<keyword evidence="20" id="KW-1185">Reference proteome</keyword>
<dbReference type="NCBIfam" id="TIGR00229">
    <property type="entry name" value="sensory_box"/>
    <property type="match status" value="5"/>
</dbReference>
<feature type="domain" description="PAC" evidence="18">
    <location>
        <begin position="476"/>
        <end position="528"/>
    </location>
</feature>
<dbReference type="SUPFAM" id="SSF52172">
    <property type="entry name" value="CheY-like"/>
    <property type="match status" value="2"/>
</dbReference>
<dbReference type="InterPro" id="IPR003594">
    <property type="entry name" value="HATPase_dom"/>
</dbReference>
<feature type="domain" description="PAC" evidence="18">
    <location>
        <begin position="854"/>
        <end position="906"/>
    </location>
</feature>
<dbReference type="Pfam" id="PF00512">
    <property type="entry name" value="HisKA"/>
    <property type="match status" value="1"/>
</dbReference>
<evidence type="ECO:0000256" key="6">
    <source>
        <dbReference type="ARBA" id="ARBA00022553"/>
    </source>
</evidence>
<evidence type="ECO:0000256" key="7">
    <source>
        <dbReference type="ARBA" id="ARBA00022679"/>
    </source>
</evidence>
<dbReference type="GO" id="GO:0000166">
    <property type="term" value="F:nucleotide binding"/>
    <property type="evidence" value="ECO:0007669"/>
    <property type="project" value="UniProtKB-KW"/>
</dbReference>
<dbReference type="PROSITE" id="PS50109">
    <property type="entry name" value="HIS_KIN"/>
    <property type="match status" value="1"/>
</dbReference>
<dbReference type="InterPro" id="IPR001789">
    <property type="entry name" value="Sig_transdc_resp-reg_receiver"/>
</dbReference>
<feature type="domain" description="Histidine kinase" evidence="15">
    <location>
        <begin position="919"/>
        <end position="1142"/>
    </location>
</feature>
<dbReference type="SUPFAM" id="SSF55785">
    <property type="entry name" value="PYP-like sensor domain (PAS domain)"/>
    <property type="match status" value="6"/>
</dbReference>
<evidence type="ECO:0000256" key="2">
    <source>
        <dbReference type="ARBA" id="ARBA00004429"/>
    </source>
</evidence>
<dbReference type="Pfam" id="PF08447">
    <property type="entry name" value="PAS_3"/>
    <property type="match status" value="2"/>
</dbReference>
<proteinExistence type="predicted"/>
<dbReference type="SUPFAM" id="SSF47384">
    <property type="entry name" value="Homodimeric domain of signal transducing histidine kinase"/>
    <property type="match status" value="1"/>
</dbReference>
<dbReference type="Gene3D" id="1.10.287.130">
    <property type="match status" value="1"/>
</dbReference>
<dbReference type="PANTHER" id="PTHR43304">
    <property type="entry name" value="PHYTOCHROME-LIKE PROTEIN CPH1"/>
    <property type="match status" value="1"/>
</dbReference>
<dbReference type="PROSITE" id="PS50112">
    <property type="entry name" value="PAS"/>
    <property type="match status" value="4"/>
</dbReference>
<dbReference type="InterPro" id="IPR035965">
    <property type="entry name" value="PAS-like_dom_sf"/>
</dbReference>
<evidence type="ECO:0000256" key="14">
    <source>
        <dbReference type="PROSITE-ProRule" id="PRU00169"/>
    </source>
</evidence>
<evidence type="ECO:0000256" key="3">
    <source>
        <dbReference type="ARBA" id="ARBA00012438"/>
    </source>
</evidence>
<keyword evidence="7" id="KW-0808">Transferase</keyword>
<feature type="domain" description="PAS" evidence="17">
    <location>
        <begin position="654"/>
        <end position="726"/>
    </location>
</feature>
<gene>
    <name evidence="19" type="ORF">PX52LOC_03801</name>
</gene>
<dbReference type="InterPro" id="IPR052162">
    <property type="entry name" value="Sensor_kinase/Photoreceptor"/>
</dbReference>
<dbReference type="Pfam" id="PF00072">
    <property type="entry name" value="Response_reg"/>
    <property type="match status" value="2"/>
</dbReference>
<name>A0A5C1AIM8_9BACT</name>
<evidence type="ECO:0000256" key="9">
    <source>
        <dbReference type="ARBA" id="ARBA00022737"/>
    </source>
</evidence>
<feature type="domain" description="PAS" evidence="17">
    <location>
        <begin position="778"/>
        <end position="827"/>
    </location>
</feature>
<dbReference type="InterPro" id="IPR000014">
    <property type="entry name" value="PAS"/>
</dbReference>
<evidence type="ECO:0000313" key="20">
    <source>
        <dbReference type="Proteomes" id="UP000324974"/>
    </source>
</evidence>
<dbReference type="InterPro" id="IPR004358">
    <property type="entry name" value="Sig_transdc_His_kin-like_C"/>
</dbReference>
<evidence type="ECO:0000256" key="4">
    <source>
        <dbReference type="ARBA" id="ARBA00022475"/>
    </source>
</evidence>
<evidence type="ECO:0000256" key="13">
    <source>
        <dbReference type="ARBA" id="ARBA00023136"/>
    </source>
</evidence>
<sequence length="1289" mass="141980">MRQRIRVIIVEDEPDDAELMVLALRRGGLDAEWERVETGTALTAALAAGPWDAVLSDHTMPEFGSAAALAIVREGDPDLPFIVVSGTVGEDAAVAMMRAGANDYILKGSLVRLPPVIEREVREVGNRRAKRATELIAAQLASIVQSSDDAITSMTPDGIIVSWNPAAERLHGLTAAEAVGRPISIIVPPEKADEFVGLLDRMRRGEHLTQFETVRLHRDGTRRHVSVTAAPILDQDGQLVGVSKFARDIGDRIRREEELRASEDRFRQQSQVLQSILDNMSDGVVAADETGQFLLFNPAAEHILRSKKLDARPEEWQAQYSLFLPPDGVLPFPTADNPMVKAMRGEACDAVEMIVNHDRSPDPRWISVNARPMRDAAGGLRGGITVFRNITEQKRAEIATRRSEQRYRSLVEATAAIVWDSPPSGEFDTEQAGWSAFTGQTVEQHRGWGWLNAIHPDDRPKSARAWAVAVQERTPYQLDHRVLRADGQVRLMSARAVPVCGPAGEIREWVGVHTDVTDQKLAEEAVRASEERLRSFVENVSAPVAMFDREMRYLHVSRRWMTDYHLGERNIIGLSHYEVFPELPPSWKEIHQRCLAGAVDRCEEASFERADGTVQWIRWEVRPWVRTGGGFGGVIMFTEDITSRKRAETLLLESQQRLVLATESAGIGIWDWDVSANAMAWDARMLVLYGIRRHEFTGGYDQWQNGLHPDDRGRAGAEIATALAGTKDFHTEFRIVRGDGEVRHIEAHALVQRAADGSATRMTGVNWDITDRKRAEDALRLRDRAIQAATQGLLITDPSQAGNPIIYVSPGFERITGYASAESVGRNCRFLQGVDTSPAAVAQIHAAVRAEEPCTVELLNYRKDGTPFWNELSVAPVRNAAGDLMHFVGVQSDVTHRRKLEEQFRQAQKLDAFGQLAGGVAHDFNNLLTIINGYSEVLLQKLPAGDSSRELVAEIHKAGERSAGLTRQLLAFSRKQVLAPRILNLNEVVAETDKMLRRMIGEDVRLTTTLESAPWAVRADAGLIEQVLLNLAVNARDAMPMGGRLTIETQNIELNESYTRTHADARAGPHVLLSMTDTGTGMSPDVQERIFEPFFTTKDPGKGTGLGLATVFGIVKQSGGHVAVYSEVGVGTSFKVYLPRVEPRSDVREAPTRIVPPPRGTETILLAEDEAGVRGLTSYILAGCGYTVFEAADGTAAVQIADGHRGPIHLLVTDVVMPGAGGRSVSEQVAKRHPGVRVLFTSGYTDDAVIRHGVLREGVNFLQKPFSPTALAFKVREVLDAPAETDRLS</sequence>
<dbReference type="GO" id="GO:0005886">
    <property type="term" value="C:plasma membrane"/>
    <property type="evidence" value="ECO:0007669"/>
    <property type="project" value="UniProtKB-SubCell"/>
</dbReference>
<dbReference type="InterPro" id="IPR000700">
    <property type="entry name" value="PAS-assoc_C"/>
</dbReference>
<organism evidence="19 20">
    <name type="scientific">Limnoglobus roseus</name>
    <dbReference type="NCBI Taxonomy" id="2598579"/>
    <lineage>
        <taxon>Bacteria</taxon>
        <taxon>Pseudomonadati</taxon>
        <taxon>Planctomycetota</taxon>
        <taxon>Planctomycetia</taxon>
        <taxon>Gemmatales</taxon>
        <taxon>Gemmataceae</taxon>
        <taxon>Limnoglobus</taxon>
    </lineage>
</organism>
<dbReference type="InterPro" id="IPR011006">
    <property type="entry name" value="CheY-like_superfamily"/>
</dbReference>
<evidence type="ECO:0000259" key="17">
    <source>
        <dbReference type="PROSITE" id="PS50112"/>
    </source>
</evidence>
<comment type="subcellular location">
    <subcellularLocation>
        <location evidence="2">Cell inner membrane</location>
        <topology evidence="2">Multi-pass membrane protein</topology>
    </subcellularLocation>
</comment>
<evidence type="ECO:0000256" key="8">
    <source>
        <dbReference type="ARBA" id="ARBA00022692"/>
    </source>
</evidence>